<proteinExistence type="predicted"/>
<evidence type="ECO:0000313" key="2">
    <source>
        <dbReference type="WBParaSite" id="mrna-Wban_09240"/>
    </source>
</evidence>
<protein>
    <submittedName>
        <fullName evidence="2">Uncharacterized protein</fullName>
    </submittedName>
</protein>
<reference evidence="1" key="2">
    <citation type="journal article" date="2016" name="Mol. Ecol.">
        <title>Population genomics of the filarial nematode parasite Wuchereria bancrofti from mosquitoes.</title>
        <authorList>
            <person name="Small S.T."/>
            <person name="Reimer L.J."/>
            <person name="Tisch D.J."/>
            <person name="King C.L."/>
            <person name="Christensen B.M."/>
            <person name="Siba P.M."/>
            <person name="Kazura J.W."/>
            <person name="Serre D."/>
            <person name="Zimmerman P.A."/>
        </authorList>
    </citation>
    <scope>NUCLEOTIDE SEQUENCE</scope>
    <source>
        <strain evidence="1">pt0022</strain>
    </source>
</reference>
<evidence type="ECO:0000313" key="1">
    <source>
        <dbReference type="Proteomes" id="UP000093561"/>
    </source>
</evidence>
<name>A0AAF5RXA4_WUCBA</name>
<reference evidence="2" key="3">
    <citation type="submission" date="2024-02" db="UniProtKB">
        <authorList>
            <consortium name="WormBaseParasite"/>
        </authorList>
    </citation>
    <scope>IDENTIFICATION</scope>
    <source>
        <strain evidence="2">pt0022</strain>
    </source>
</reference>
<dbReference type="AlphaFoldDB" id="A0AAF5RXA4"/>
<organism evidence="1 2">
    <name type="scientific">Wuchereria bancrofti</name>
    <dbReference type="NCBI Taxonomy" id="6293"/>
    <lineage>
        <taxon>Eukaryota</taxon>
        <taxon>Metazoa</taxon>
        <taxon>Ecdysozoa</taxon>
        <taxon>Nematoda</taxon>
        <taxon>Chromadorea</taxon>
        <taxon>Rhabditida</taxon>
        <taxon>Spirurina</taxon>
        <taxon>Spiruromorpha</taxon>
        <taxon>Filarioidea</taxon>
        <taxon>Onchocercidae</taxon>
        <taxon>Wuchereria</taxon>
    </lineage>
</organism>
<reference evidence="1" key="1">
    <citation type="submission" date="2015-03" db="EMBL/GenBank/DDBJ databases">
        <title>Wuchereria bancrofti Genome Sequencing Papua New Guinea Strain.</title>
        <authorList>
            <person name="Small S.T."/>
            <person name="Serre D."/>
            <person name="Zimmerman P.A."/>
        </authorList>
    </citation>
    <scope>NUCLEOTIDE SEQUENCE [LARGE SCALE GENOMIC DNA]</scope>
    <source>
        <strain evidence="1">pt0022</strain>
    </source>
</reference>
<dbReference type="WBParaSite" id="mrna-Wban_09240">
    <property type="protein sequence ID" value="mrna-Wban_09240"/>
    <property type="gene ID" value="Wban_09240"/>
</dbReference>
<sequence length="27" mass="3210">MYVCMCMQFDRIFLKTSQIVTYAKSSD</sequence>
<dbReference type="Proteomes" id="UP000093561">
    <property type="component" value="Unassembled WGS sequence"/>
</dbReference>
<accession>A0AAF5RXA4</accession>